<evidence type="ECO:0000256" key="1">
    <source>
        <dbReference type="ARBA" id="ARBA00010062"/>
    </source>
</evidence>
<accession>A0A1H3L5F6</accession>
<feature type="domain" description="Leucine-binding protein" evidence="4">
    <location>
        <begin position="41"/>
        <end position="250"/>
    </location>
</feature>
<evidence type="ECO:0000256" key="2">
    <source>
        <dbReference type="ARBA" id="ARBA00022729"/>
    </source>
</evidence>
<comment type="similarity">
    <text evidence="1">Belongs to the leucine-binding protein family.</text>
</comment>
<dbReference type="RefSeq" id="WP_177177908.1">
    <property type="nucleotide sequence ID" value="NZ_FNPF01000011.1"/>
</dbReference>
<dbReference type="Pfam" id="PF13458">
    <property type="entry name" value="Peripla_BP_6"/>
    <property type="match status" value="1"/>
</dbReference>
<protein>
    <submittedName>
        <fullName evidence="5">Amino acid/amide ABC transporter substrate-binding protein, HAAT family</fullName>
    </submittedName>
</protein>
<evidence type="ECO:0000259" key="4">
    <source>
        <dbReference type="Pfam" id="PF13458"/>
    </source>
</evidence>
<gene>
    <name evidence="5" type="ORF">SAMN05444340_11176</name>
</gene>
<feature type="signal peptide" evidence="3">
    <location>
        <begin position="1"/>
        <end position="21"/>
    </location>
</feature>
<sequence length="416" mass="44100">MRLSGLCAGVLLCLGAFGASAQAMQDRWRVYLDADFTHAPAVAQGIEAGILAALDHHGAAGDITILTQDHRGNSRRSLDTMRTAASDPLALAVVGGMQSPPYLTYNADINALGIPVLLAWASAAPITRSAPAVRNWMFRVSVDDRSALPYLAGQALAAGCRRPASVVVDTPWGIGSAAELTRQFAILALQPSGLWRIPLGAGQAVASGVAKQMGEADCVVLVVDTLNAASLLRELAQRDRPPRVFAHWGIFGDPDLYDGIRVPLARIDLRVLGSCALRRAAASGGPRGAAANIVARRGDVPDFGGLPAPHAFFHGFDVAALLIAAYTQARAQPDFDAGPAARRAVIRRALYGLDEPVRGFVKTYRAPFSPFHPHNPDGHEALTADDLCMSRFDALGRLRPIAPALRAATVAWPQRE</sequence>
<dbReference type="InterPro" id="IPR028081">
    <property type="entry name" value="Leu-bd"/>
</dbReference>
<keyword evidence="6" id="KW-1185">Reference proteome</keyword>
<evidence type="ECO:0000313" key="6">
    <source>
        <dbReference type="Proteomes" id="UP000199286"/>
    </source>
</evidence>
<name>A0A1H3L5F6_9RHOB</name>
<dbReference type="EMBL" id="FNPF01000011">
    <property type="protein sequence ID" value="SDY59115.1"/>
    <property type="molecule type" value="Genomic_DNA"/>
</dbReference>
<keyword evidence="2 3" id="KW-0732">Signal</keyword>
<dbReference type="SUPFAM" id="SSF53822">
    <property type="entry name" value="Periplasmic binding protein-like I"/>
    <property type="match status" value="1"/>
</dbReference>
<dbReference type="InterPro" id="IPR028082">
    <property type="entry name" value="Peripla_BP_I"/>
</dbReference>
<dbReference type="AlphaFoldDB" id="A0A1H3L5F6"/>
<organism evidence="5 6">
    <name type="scientific">Citreimonas salinaria</name>
    <dbReference type="NCBI Taxonomy" id="321339"/>
    <lineage>
        <taxon>Bacteria</taxon>
        <taxon>Pseudomonadati</taxon>
        <taxon>Pseudomonadota</taxon>
        <taxon>Alphaproteobacteria</taxon>
        <taxon>Rhodobacterales</taxon>
        <taxon>Roseobacteraceae</taxon>
        <taxon>Citreimonas</taxon>
    </lineage>
</organism>
<reference evidence="5 6" key="1">
    <citation type="submission" date="2016-10" db="EMBL/GenBank/DDBJ databases">
        <authorList>
            <person name="de Groot N.N."/>
        </authorList>
    </citation>
    <scope>NUCLEOTIDE SEQUENCE [LARGE SCALE GENOMIC DNA]</scope>
    <source>
        <strain evidence="5 6">DSM 26880</strain>
    </source>
</reference>
<proteinExistence type="inferred from homology"/>
<dbReference type="Gene3D" id="3.40.50.2300">
    <property type="match status" value="2"/>
</dbReference>
<feature type="chain" id="PRO_5011541472" evidence="3">
    <location>
        <begin position="22"/>
        <end position="416"/>
    </location>
</feature>
<dbReference type="Proteomes" id="UP000199286">
    <property type="component" value="Unassembled WGS sequence"/>
</dbReference>
<evidence type="ECO:0000313" key="5">
    <source>
        <dbReference type="EMBL" id="SDY59115.1"/>
    </source>
</evidence>
<evidence type="ECO:0000256" key="3">
    <source>
        <dbReference type="SAM" id="SignalP"/>
    </source>
</evidence>
<dbReference type="STRING" id="321339.SAMN05444340_11176"/>